<evidence type="ECO:0000256" key="3">
    <source>
        <dbReference type="ARBA" id="ARBA00011738"/>
    </source>
</evidence>
<evidence type="ECO:0000256" key="11">
    <source>
        <dbReference type="PIRSR" id="PIRSR605478-2"/>
    </source>
</evidence>
<name>A0A137P9G2_CONC2</name>
<feature type="site" description="Important for catalytic activity" evidence="14">
    <location>
        <position position="262"/>
    </location>
</feature>
<evidence type="ECO:0000256" key="5">
    <source>
        <dbReference type="ARBA" id="ARBA00022679"/>
    </source>
</evidence>
<evidence type="ECO:0000256" key="12">
    <source>
        <dbReference type="PIRSR" id="PIRSR605478-3"/>
    </source>
</evidence>
<gene>
    <name evidence="17" type="ORF">CONCODRAFT_5630</name>
</gene>
<dbReference type="InterPro" id="IPR005478">
    <property type="entry name" value="Transketolase_bac-like"/>
</dbReference>
<dbReference type="InterPro" id="IPR005475">
    <property type="entry name" value="Transketolase-like_Pyr-bd"/>
</dbReference>
<dbReference type="InterPro" id="IPR020826">
    <property type="entry name" value="Transketolase_BS"/>
</dbReference>
<dbReference type="EMBL" id="KQ964470">
    <property type="protein sequence ID" value="KXN71645.1"/>
    <property type="molecule type" value="Genomic_DNA"/>
</dbReference>
<dbReference type="Pfam" id="PF22613">
    <property type="entry name" value="Transketolase_C_1"/>
    <property type="match status" value="1"/>
</dbReference>
<keyword evidence="5 15" id="KW-0808">Transferase</keyword>
<dbReference type="InterPro" id="IPR049557">
    <property type="entry name" value="Transketolase_CS"/>
</dbReference>
<keyword evidence="15" id="KW-0106">Calcium</keyword>
<comment type="cofactor">
    <cofactor evidence="15">
        <name>Mg(2+)</name>
        <dbReference type="ChEBI" id="CHEBI:18420"/>
    </cofactor>
    <cofactor evidence="15">
        <name>Ca(2+)</name>
        <dbReference type="ChEBI" id="CHEBI:29108"/>
    </cofactor>
    <cofactor evidence="15">
        <name>Mn(2+)</name>
        <dbReference type="ChEBI" id="CHEBI:29035"/>
    </cofactor>
    <cofactor evidence="15">
        <name>Co(2+)</name>
        <dbReference type="ChEBI" id="CHEBI:48828"/>
    </cofactor>
    <text evidence="15">Binds 1 Mg(2+) ion per subunit. Can also utilize other divalent metal cations, such as Ca(2+), Mn(2+) and Co(2+).</text>
</comment>
<keyword evidence="6 13" id="KW-0479">Metal-binding</keyword>
<dbReference type="STRING" id="796925.A0A137P9G2"/>
<dbReference type="InterPro" id="IPR009014">
    <property type="entry name" value="Transketo_C/PFOR_II"/>
</dbReference>
<protein>
    <recommendedName>
        <fullName evidence="4 15">Transketolase</fullName>
        <ecNumber evidence="4 15">2.2.1.1</ecNumber>
    </recommendedName>
</protein>
<comment type="cofactor">
    <cofactor evidence="13">
        <name>Mg(2+)</name>
        <dbReference type="ChEBI" id="CHEBI:18420"/>
    </cofactor>
    <text evidence="13">Binds 1 Mg(2+) ion per subunit. Can also utilize other divalent metal cations, such as Ca(2+), Mn(2+) and Co(2+).</text>
</comment>
<feature type="binding site" evidence="13">
    <location>
        <position position="186"/>
    </location>
    <ligand>
        <name>Mg(2+)</name>
        <dbReference type="ChEBI" id="CHEBI:18420"/>
    </ligand>
</feature>
<comment type="subunit">
    <text evidence="3 15">Homodimer.</text>
</comment>
<dbReference type="NCBIfam" id="TIGR00232">
    <property type="entry name" value="tktlase_bact"/>
    <property type="match status" value="1"/>
</dbReference>
<evidence type="ECO:0000256" key="10">
    <source>
        <dbReference type="PIRSR" id="PIRSR605478-1"/>
    </source>
</evidence>
<dbReference type="FunFam" id="3.40.50.970:FF:000003">
    <property type="entry name" value="Transketolase"/>
    <property type="match status" value="1"/>
</dbReference>
<dbReference type="SUPFAM" id="SSF52518">
    <property type="entry name" value="Thiamin diphosphate-binding fold (THDP-binding)"/>
    <property type="match status" value="2"/>
</dbReference>
<reference evidence="17 18" key="1">
    <citation type="journal article" date="2015" name="Genome Biol. Evol.">
        <title>Phylogenomic analyses indicate that early fungi evolved digesting cell walls of algal ancestors of land plants.</title>
        <authorList>
            <person name="Chang Y."/>
            <person name="Wang S."/>
            <person name="Sekimoto S."/>
            <person name="Aerts A.L."/>
            <person name="Choi C."/>
            <person name="Clum A."/>
            <person name="LaButti K.M."/>
            <person name="Lindquist E.A."/>
            <person name="Yee Ngan C."/>
            <person name="Ohm R.A."/>
            <person name="Salamov A.A."/>
            <person name="Grigoriev I.V."/>
            <person name="Spatafora J.W."/>
            <person name="Berbee M.L."/>
        </authorList>
    </citation>
    <scope>NUCLEOTIDE SEQUENCE [LARGE SCALE GENOMIC DNA]</scope>
    <source>
        <strain evidence="17 18">NRRL 28638</strain>
    </source>
</reference>
<comment type="function">
    <text evidence="15">Catalyzes the transfer of a two-carbon ketol group from a ketose donor to an aldose acceptor, via a covalent intermediate with the cofactor thiamine pyrophosphate.</text>
</comment>
<proteinExistence type="inferred from homology"/>
<accession>A0A137P9G2</accession>
<evidence type="ECO:0000256" key="2">
    <source>
        <dbReference type="ARBA" id="ARBA00007131"/>
    </source>
</evidence>
<evidence type="ECO:0000313" key="18">
    <source>
        <dbReference type="Proteomes" id="UP000070444"/>
    </source>
</evidence>
<dbReference type="CDD" id="cd02012">
    <property type="entry name" value="TPP_TK"/>
    <property type="match status" value="1"/>
</dbReference>
<dbReference type="PANTHER" id="PTHR43522:SF2">
    <property type="entry name" value="TRANSKETOLASE 1-RELATED"/>
    <property type="match status" value="1"/>
</dbReference>
<feature type="binding site" evidence="11">
    <location>
        <position position="479"/>
    </location>
    <ligand>
        <name>substrate</name>
    </ligand>
</feature>
<organism evidence="17 18">
    <name type="scientific">Conidiobolus coronatus (strain ATCC 28846 / CBS 209.66 / NRRL 28638)</name>
    <name type="common">Delacroixia coronata</name>
    <dbReference type="NCBI Taxonomy" id="796925"/>
    <lineage>
        <taxon>Eukaryota</taxon>
        <taxon>Fungi</taxon>
        <taxon>Fungi incertae sedis</taxon>
        <taxon>Zoopagomycota</taxon>
        <taxon>Entomophthoromycotina</taxon>
        <taxon>Entomophthoromycetes</taxon>
        <taxon>Entomophthorales</taxon>
        <taxon>Ancylistaceae</taxon>
        <taxon>Conidiobolus</taxon>
    </lineage>
</organism>
<dbReference type="EC" id="2.2.1.1" evidence="4 15"/>
<comment type="catalytic activity">
    <reaction evidence="9 15">
        <text>D-sedoheptulose 7-phosphate + D-glyceraldehyde 3-phosphate = aldehydo-D-ribose 5-phosphate + D-xylulose 5-phosphate</text>
        <dbReference type="Rhea" id="RHEA:10508"/>
        <dbReference type="ChEBI" id="CHEBI:57483"/>
        <dbReference type="ChEBI" id="CHEBI:57737"/>
        <dbReference type="ChEBI" id="CHEBI:58273"/>
        <dbReference type="ChEBI" id="CHEBI:59776"/>
        <dbReference type="EC" id="2.2.1.1"/>
    </reaction>
</comment>
<evidence type="ECO:0000256" key="6">
    <source>
        <dbReference type="ARBA" id="ARBA00022723"/>
    </source>
</evidence>
<comment type="cofactor">
    <cofactor evidence="12">
        <name>thiamine diphosphate</name>
        <dbReference type="ChEBI" id="CHEBI:58937"/>
    </cofactor>
    <text evidence="12">Binds 1 thiamine pyrophosphate per subunit. During the reaction, the substrate forms a covalent intermediate with the cofactor.</text>
</comment>
<dbReference type="PROSITE" id="PS00802">
    <property type="entry name" value="TRANSKETOLASE_2"/>
    <property type="match status" value="1"/>
</dbReference>
<dbReference type="GO" id="GO:0004802">
    <property type="term" value="F:transketolase activity"/>
    <property type="evidence" value="ECO:0007669"/>
    <property type="project" value="UniProtKB-EC"/>
</dbReference>
<keyword evidence="7 13" id="KW-0460">Magnesium</keyword>
<evidence type="ECO:0000256" key="7">
    <source>
        <dbReference type="ARBA" id="ARBA00022842"/>
    </source>
</evidence>
<dbReference type="GO" id="GO:0046872">
    <property type="term" value="F:metal ion binding"/>
    <property type="evidence" value="ECO:0007669"/>
    <property type="project" value="UniProtKB-KW"/>
</dbReference>
<dbReference type="InterPro" id="IPR029061">
    <property type="entry name" value="THDP-binding"/>
</dbReference>
<evidence type="ECO:0000259" key="16">
    <source>
        <dbReference type="SMART" id="SM00861"/>
    </source>
</evidence>
<feature type="binding site" evidence="11">
    <location>
        <position position="262"/>
    </location>
    <ligand>
        <name>substrate</name>
    </ligand>
</feature>
<feature type="binding site" evidence="12">
    <location>
        <position position="157"/>
    </location>
    <ligand>
        <name>thiamine diphosphate</name>
        <dbReference type="ChEBI" id="CHEBI:58937"/>
    </ligand>
</feature>
<evidence type="ECO:0000256" key="1">
    <source>
        <dbReference type="ARBA" id="ARBA00001941"/>
    </source>
</evidence>
<dbReference type="OrthoDB" id="10267175at2759"/>
<evidence type="ECO:0000256" key="8">
    <source>
        <dbReference type="ARBA" id="ARBA00023052"/>
    </source>
</evidence>
<feature type="binding site" evidence="12">
    <location>
        <position position="262"/>
    </location>
    <ligand>
        <name>thiamine diphosphate</name>
        <dbReference type="ChEBI" id="CHEBI:58937"/>
    </ligand>
</feature>
<feature type="binding site" evidence="11">
    <location>
        <position position="467"/>
    </location>
    <ligand>
        <name>substrate</name>
    </ligand>
</feature>
<sequence>MSDLETKCVNTIRLLSADMVRAANSGHPGAPMGCAPMAQILYGKEMNYNAKNSSWINRDRFVLSNGHACALLYSTLHLAGYDLSLDDLKSFRQLDSKCPGHPENFLTDGVEVTTGPLGQGFCNAVGLAMAEAHLGATYNKPGFNLIDHYTYVLMGDGCNQEGVASEAASLAGHLKLGKLIVLYDDNLIQIDGETNLAFTEDVLKRYEAYGFHTQSVDNGDSDYSALSRAIEVAKSVTDKPSLIKVRTTIGFGSKDQGLEKTHGSPLQHDDIANVKSKFGFSPEEKFQVPQEVRGFWESRIQEGERKNQEWNDLFAKYKQEHPQLAAEFERRIQNRLPEGWEKNLPTFPADEKVTATRKFSNYVINAVADVLPELIGGSADLTPSNLTQWKSAKEFQHESSGLGNYAGRYIRYGVREHGMFAVNNGIAAYGAGFIPFGATFLNFISYALGATRLTSLSLLQGIAVMTHDSIGLGEDGPTHQPIETLATLRATPNSLTFRPADGHEVAAAYYAGITNRHKFTVISLSRQEVPMIPSSSLEKALKGAYVAYESSKDTPDVIITATGTEVAIAADARKILEEQGLGVRVVSFPCFQLFEEQSIEYKESVFLPGTPVVSVEALTTFGWERYSHCSLGMTTFGCSAPYKQVYAKFELVPEKVAEKAQKVIAYYKDNGLNVPNLLRRPNFDYVAHGFH</sequence>
<dbReference type="InterPro" id="IPR055152">
    <property type="entry name" value="Transketolase-like_C_2"/>
</dbReference>
<dbReference type="InterPro" id="IPR005474">
    <property type="entry name" value="Transketolase_N"/>
</dbReference>
<feature type="binding site" evidence="13">
    <location>
        <position position="188"/>
    </location>
    <ligand>
        <name>Mg(2+)</name>
        <dbReference type="ChEBI" id="CHEBI:18420"/>
    </ligand>
</feature>
<evidence type="ECO:0000256" key="4">
    <source>
        <dbReference type="ARBA" id="ARBA00013152"/>
    </source>
</evidence>
<dbReference type="GO" id="GO:0005634">
    <property type="term" value="C:nucleus"/>
    <property type="evidence" value="ECO:0007669"/>
    <property type="project" value="TreeGrafter"/>
</dbReference>
<evidence type="ECO:0000256" key="13">
    <source>
        <dbReference type="PIRSR" id="PIRSR605478-4"/>
    </source>
</evidence>
<dbReference type="SUPFAM" id="SSF52922">
    <property type="entry name" value="TK C-terminal domain-like"/>
    <property type="match status" value="1"/>
</dbReference>
<keyword evidence="8 12" id="KW-0786">Thiamine pyrophosphate</keyword>
<feature type="binding site" evidence="13">
    <location>
        <position position="156"/>
    </location>
    <ligand>
        <name>Mg(2+)</name>
        <dbReference type="ChEBI" id="CHEBI:18420"/>
    </ligand>
</feature>
<feature type="binding site" evidence="12">
    <location>
        <position position="443"/>
    </location>
    <ligand>
        <name>thiamine diphosphate</name>
        <dbReference type="ChEBI" id="CHEBI:58937"/>
    </ligand>
</feature>
<feature type="binding site" evidence="12">
    <location>
        <position position="67"/>
    </location>
    <ligand>
        <name>thiamine diphosphate</name>
        <dbReference type="ChEBI" id="CHEBI:58937"/>
    </ligand>
</feature>
<feature type="site" description="Important for catalytic activity" evidence="14">
    <location>
        <position position="27"/>
    </location>
</feature>
<feature type="binding site" evidence="11">
    <location>
        <position position="27"/>
    </location>
    <ligand>
        <name>substrate</name>
    </ligand>
</feature>
<dbReference type="FunFam" id="3.40.50.970:FF:000004">
    <property type="entry name" value="Transketolase"/>
    <property type="match status" value="1"/>
</dbReference>
<dbReference type="InterPro" id="IPR033247">
    <property type="entry name" value="Transketolase_fam"/>
</dbReference>
<feature type="domain" description="Transketolase-like pyrimidine-binding" evidence="16">
    <location>
        <begin position="354"/>
        <end position="531"/>
    </location>
</feature>
<dbReference type="Gene3D" id="3.40.50.920">
    <property type="match status" value="1"/>
</dbReference>
<feature type="binding site" evidence="11">
    <location>
        <position position="357"/>
    </location>
    <ligand>
        <name>substrate</name>
    </ligand>
</feature>
<dbReference type="Proteomes" id="UP000070444">
    <property type="component" value="Unassembled WGS sequence"/>
</dbReference>
<feature type="active site" description="Proton donor" evidence="10">
    <location>
        <position position="416"/>
    </location>
</feature>
<dbReference type="PROSITE" id="PS00801">
    <property type="entry name" value="TRANSKETOLASE_1"/>
    <property type="match status" value="1"/>
</dbReference>
<feature type="binding site" evidence="11">
    <location>
        <position position="526"/>
    </location>
    <ligand>
        <name>substrate</name>
    </ligand>
</feature>
<dbReference type="CDD" id="cd07033">
    <property type="entry name" value="TPP_PYR_DXS_TK_like"/>
    <property type="match status" value="1"/>
</dbReference>
<comment type="cofactor">
    <cofactor evidence="1">
        <name>Co(2+)</name>
        <dbReference type="ChEBI" id="CHEBI:48828"/>
    </cofactor>
</comment>
<dbReference type="GO" id="GO:0005829">
    <property type="term" value="C:cytosol"/>
    <property type="evidence" value="ECO:0007669"/>
    <property type="project" value="TreeGrafter"/>
</dbReference>
<dbReference type="AlphaFoldDB" id="A0A137P9G2"/>
<dbReference type="PANTHER" id="PTHR43522">
    <property type="entry name" value="TRANSKETOLASE"/>
    <property type="match status" value="1"/>
</dbReference>
<keyword evidence="18" id="KW-1185">Reference proteome</keyword>
<dbReference type="OMA" id="ADYMRGS"/>
<feature type="binding site" evidence="12">
    <location>
        <begin position="115"/>
        <end position="117"/>
    </location>
    <ligand>
        <name>thiamine diphosphate</name>
        <dbReference type="ChEBI" id="CHEBI:58937"/>
    </ligand>
</feature>
<dbReference type="Gene3D" id="3.40.50.970">
    <property type="match status" value="2"/>
</dbReference>
<feature type="binding site" evidence="11">
    <location>
        <position position="475"/>
    </location>
    <ligand>
        <name>substrate</name>
    </ligand>
</feature>
<feature type="binding site" evidence="11">
    <location>
        <position position="384"/>
    </location>
    <ligand>
        <name>substrate</name>
    </ligand>
</feature>
<dbReference type="Pfam" id="PF02779">
    <property type="entry name" value="Transket_pyr"/>
    <property type="match status" value="1"/>
</dbReference>
<evidence type="ECO:0000256" key="14">
    <source>
        <dbReference type="PIRSR" id="PIRSR605478-5"/>
    </source>
</evidence>
<dbReference type="GO" id="GO:0006098">
    <property type="term" value="P:pentose-phosphate shunt"/>
    <property type="evidence" value="ECO:0007669"/>
    <property type="project" value="TreeGrafter"/>
</dbReference>
<dbReference type="SMART" id="SM00861">
    <property type="entry name" value="Transket_pyr"/>
    <property type="match status" value="1"/>
</dbReference>
<feature type="binding site" evidence="12">
    <location>
        <position position="186"/>
    </location>
    <ligand>
        <name>thiamine diphosphate</name>
        <dbReference type="ChEBI" id="CHEBI:58937"/>
    </ligand>
</feature>
<dbReference type="FunFam" id="3.40.50.920:FF:000003">
    <property type="entry name" value="Transketolase"/>
    <property type="match status" value="1"/>
</dbReference>
<evidence type="ECO:0000313" key="17">
    <source>
        <dbReference type="EMBL" id="KXN71645.1"/>
    </source>
</evidence>
<evidence type="ECO:0000256" key="15">
    <source>
        <dbReference type="RuleBase" id="RU004996"/>
    </source>
</evidence>
<dbReference type="Pfam" id="PF00456">
    <property type="entry name" value="Transketolase_N"/>
    <property type="match status" value="1"/>
</dbReference>
<evidence type="ECO:0000256" key="9">
    <source>
        <dbReference type="ARBA" id="ARBA00049473"/>
    </source>
</evidence>
<comment type="similarity">
    <text evidence="2 15">Belongs to the transketolase family.</text>
</comment>